<dbReference type="Gene3D" id="3.30.160.60">
    <property type="entry name" value="Classic Zinc Finger"/>
    <property type="match status" value="1"/>
</dbReference>
<dbReference type="PANTHER" id="PTHR13555:SF68">
    <property type="entry name" value="ZINC FINGER PROTEIN 474"/>
    <property type="match status" value="1"/>
</dbReference>
<dbReference type="GO" id="GO:0008270">
    <property type="term" value="F:zinc ion binding"/>
    <property type="evidence" value="ECO:0007669"/>
    <property type="project" value="UniProtKB-KW"/>
</dbReference>
<accession>A0A830H6U2</accession>
<dbReference type="PANTHER" id="PTHR13555">
    <property type="entry name" value="C2H2 ZINC FINGER CGI-62-RELATED"/>
    <property type="match status" value="1"/>
</dbReference>
<proteinExistence type="predicted"/>
<keyword evidence="3 5" id="KW-0863">Zinc-finger</keyword>
<dbReference type="AlphaFoldDB" id="A0A830H6U2"/>
<reference evidence="8" key="1">
    <citation type="submission" date="2020-10" db="EMBL/GenBank/DDBJ databases">
        <title>Unveiling of a novel bifunctional photoreceptor, Dualchrome1, isolated from a cosmopolitan green alga.</title>
        <authorList>
            <person name="Suzuki S."/>
            <person name="Kawachi M."/>
        </authorList>
    </citation>
    <scope>NUCLEOTIDE SEQUENCE</scope>
    <source>
        <strain evidence="8">NIES 2893</strain>
    </source>
</reference>
<evidence type="ECO:0000256" key="4">
    <source>
        <dbReference type="ARBA" id="ARBA00022833"/>
    </source>
</evidence>
<feature type="domain" description="C2HC/C3H-type" evidence="7">
    <location>
        <begin position="118"/>
        <end position="147"/>
    </location>
</feature>
<dbReference type="Proteomes" id="UP000660262">
    <property type="component" value="Unassembled WGS sequence"/>
</dbReference>
<evidence type="ECO:0000313" key="9">
    <source>
        <dbReference type="Proteomes" id="UP000660262"/>
    </source>
</evidence>
<protein>
    <recommendedName>
        <fullName evidence="7">C2HC/C3H-type domain-containing protein</fullName>
    </recommendedName>
</protein>
<evidence type="ECO:0000259" key="7">
    <source>
        <dbReference type="PROSITE" id="PS52027"/>
    </source>
</evidence>
<dbReference type="InterPro" id="IPR026319">
    <property type="entry name" value="ZC2HC1A/B-like"/>
</dbReference>
<feature type="region of interest" description="Disordered" evidence="6">
    <location>
        <begin position="141"/>
        <end position="300"/>
    </location>
</feature>
<dbReference type="OrthoDB" id="265955at2759"/>
<evidence type="ECO:0000256" key="5">
    <source>
        <dbReference type="PROSITE-ProRule" id="PRU01371"/>
    </source>
</evidence>
<evidence type="ECO:0000313" key="8">
    <source>
        <dbReference type="EMBL" id="GHP02272.1"/>
    </source>
</evidence>
<feature type="domain" description="C2HC/C3H-type" evidence="7">
    <location>
        <begin position="5"/>
        <end position="34"/>
    </location>
</feature>
<organism evidence="8 9">
    <name type="scientific">Pycnococcus provasolii</name>
    <dbReference type="NCBI Taxonomy" id="41880"/>
    <lineage>
        <taxon>Eukaryota</taxon>
        <taxon>Viridiplantae</taxon>
        <taxon>Chlorophyta</taxon>
        <taxon>Pseudoscourfieldiophyceae</taxon>
        <taxon>Pseudoscourfieldiales</taxon>
        <taxon>Pycnococcaceae</taxon>
        <taxon>Pycnococcus</taxon>
    </lineage>
</organism>
<keyword evidence="2" id="KW-0677">Repeat</keyword>
<keyword evidence="4" id="KW-0862">Zinc</keyword>
<dbReference type="InterPro" id="IPR049899">
    <property type="entry name" value="Znf_C2HC_C3H"/>
</dbReference>
<feature type="compositionally biased region" description="Low complexity" evidence="6">
    <location>
        <begin position="184"/>
        <end position="198"/>
    </location>
</feature>
<dbReference type="PROSITE" id="PS52027">
    <property type="entry name" value="ZF_C2HC_C3H"/>
    <property type="match status" value="2"/>
</dbReference>
<name>A0A830H6U2_9CHLO</name>
<sequence length="337" mass="34889">MPRPQLFMCYLCGQEYGSKSLPIHIPQCQAKFKAIEAQKPKRERRKMPQPPPGYMGGMFGGGGPSDGRATTTAGRSVAFDNEVVPAARQQSPVDLSTLTLEERQGFNESAYEQYNNVSLIACEHCGRTFSDTALRIHQKSCTADKPAKRAGTGLSPAARSGPAYGGGRNISPAKGSPPRKTHLATTAPAPTSATVATAAGGGQPSGLQPGGRARMATTSKAGAPTTFKPELPPPSSSGGGAEPAAAAEPASSPPDGEFSFSFEGGGESRDAPLAGARPSVATTAPLERPQTASGFAPPNSFDDFVSKSKALKSMVDAGVLSQAVFDKWQATYLGVTF</sequence>
<evidence type="ECO:0000256" key="3">
    <source>
        <dbReference type="ARBA" id="ARBA00022771"/>
    </source>
</evidence>
<evidence type="ECO:0000256" key="1">
    <source>
        <dbReference type="ARBA" id="ARBA00022723"/>
    </source>
</evidence>
<gene>
    <name evidence="8" type="ORF">PPROV_000102900</name>
</gene>
<keyword evidence="1" id="KW-0479">Metal-binding</keyword>
<feature type="compositionally biased region" description="Low complexity" evidence="6">
    <location>
        <begin position="242"/>
        <end position="262"/>
    </location>
</feature>
<keyword evidence="9" id="KW-1185">Reference proteome</keyword>
<comment type="caution">
    <text evidence="8">The sequence shown here is derived from an EMBL/GenBank/DDBJ whole genome shotgun (WGS) entry which is preliminary data.</text>
</comment>
<dbReference type="EMBL" id="BNJQ01000003">
    <property type="protein sequence ID" value="GHP02272.1"/>
    <property type="molecule type" value="Genomic_DNA"/>
</dbReference>
<evidence type="ECO:0000256" key="2">
    <source>
        <dbReference type="ARBA" id="ARBA00022737"/>
    </source>
</evidence>
<dbReference type="Pfam" id="PF13913">
    <property type="entry name" value="zf-C2HC_2"/>
    <property type="match status" value="2"/>
</dbReference>
<evidence type="ECO:0000256" key="6">
    <source>
        <dbReference type="SAM" id="MobiDB-lite"/>
    </source>
</evidence>